<dbReference type="EMBL" id="JACHOV010000008">
    <property type="protein sequence ID" value="MBB4641956.1"/>
    <property type="molecule type" value="Genomic_DNA"/>
</dbReference>
<evidence type="ECO:0000313" key="2">
    <source>
        <dbReference type="Proteomes" id="UP000575068"/>
    </source>
</evidence>
<name>A0A840HWW4_9SPHN</name>
<dbReference type="AlphaFoldDB" id="A0A840HWW4"/>
<protein>
    <submittedName>
        <fullName evidence="1">Uncharacterized protein</fullName>
    </submittedName>
</protein>
<sequence>MAFQNLKPDREPIPFDEFQRDLARRREALGEINMPRNSGKRRTESKKALLKAIKAAGGKG</sequence>
<keyword evidence="2" id="KW-1185">Reference proteome</keyword>
<comment type="caution">
    <text evidence="1">The sequence shown here is derived from an EMBL/GenBank/DDBJ whole genome shotgun (WGS) entry which is preliminary data.</text>
</comment>
<evidence type="ECO:0000313" key="1">
    <source>
        <dbReference type="EMBL" id="MBB4641956.1"/>
    </source>
</evidence>
<gene>
    <name evidence="1" type="ORF">HNQ99_002274</name>
</gene>
<reference evidence="1 2" key="1">
    <citation type="submission" date="2020-08" db="EMBL/GenBank/DDBJ databases">
        <title>Genomic Encyclopedia of Type Strains, Phase IV (KMG-IV): sequencing the most valuable type-strain genomes for metagenomic binning, comparative biology and taxonomic classification.</title>
        <authorList>
            <person name="Goeker M."/>
        </authorList>
    </citation>
    <scope>NUCLEOTIDE SEQUENCE [LARGE SCALE GENOMIC DNA]</scope>
    <source>
        <strain evidence="1 2">DSM 7465</strain>
    </source>
</reference>
<organism evidence="1 2">
    <name type="scientific">Rhizorhapis suberifaciens</name>
    <name type="common">corky root of lettuce</name>
    <dbReference type="NCBI Taxonomy" id="13656"/>
    <lineage>
        <taxon>Bacteria</taxon>
        <taxon>Pseudomonadati</taxon>
        <taxon>Pseudomonadota</taxon>
        <taxon>Alphaproteobacteria</taxon>
        <taxon>Sphingomonadales</taxon>
        <taxon>Sphingomonadaceae</taxon>
        <taxon>Rhizorhapis</taxon>
    </lineage>
</organism>
<dbReference type="Proteomes" id="UP000575068">
    <property type="component" value="Unassembled WGS sequence"/>
</dbReference>
<accession>A0A840HWW4</accession>
<proteinExistence type="predicted"/>
<dbReference type="RefSeq" id="WP_184475740.1">
    <property type="nucleotide sequence ID" value="NZ_JACHOV010000008.1"/>
</dbReference>